<comment type="catalytic activity">
    <reaction evidence="1">
        <text>ATP + protein L-histidine = ADP + protein N-phospho-L-histidine.</text>
        <dbReference type="EC" id="2.7.13.3"/>
    </reaction>
</comment>
<sequence length="530" mass="59604">MKLNTRLITYLVVSLLAVIALQVSLLILFLNNLEQANHIRSLANQNKEETHRIEMVLLKQSYSLKNLFIRGHDPTAYYLYLEEFFDSERKVYRSLETMKPSIKDDPTLLESYNELMKGILSSSTDYRAAIEAYSESNTDAHLVADRYTSIENLILEDLLRFSNLIGQHSQDQIEQLNHDIEQGIAFLLVSTIGGGLLLLVALIWYFKTRFINPLEKAIHTASAVSQGNKDQRMEVSKHHINPQEFDIFALAFNEMLDNLEQKNQELKQAMIQLSTAEKLSSLGSLVAGVAHELNTPIGVALTGSSCLGDRADEIEHAIKEDRLTKQKLVEFLSDIRTGSRLIVNNIKVASELIHNFKQVAVDQSSERRREFNVKVTLVEVLSTLSPTIKKTPHTVHLNIEPHIVIDSFPGPLGQVITNLINNSLIHGFDGKEQGNIWIEAYSRGHTIQLTYRDDGKGIPKEIQSRVFEPFFTTRMGQGGSGLGMHIVHNIVTGILKGHLTLESDAYQGVKITMELPLSVDPKTNKESMAK</sequence>
<evidence type="ECO:0000256" key="8">
    <source>
        <dbReference type="SAM" id="Phobius"/>
    </source>
</evidence>
<name>A0ABV7HFF4_9GAMM</name>
<keyword evidence="8" id="KW-1133">Transmembrane helix</keyword>
<evidence type="ECO:0000256" key="6">
    <source>
        <dbReference type="ARBA" id="ARBA00022777"/>
    </source>
</evidence>
<protein>
    <recommendedName>
        <fullName evidence="3">histidine kinase</fullName>
        <ecNumber evidence="3">2.7.13.3</ecNumber>
    </recommendedName>
</protein>
<feature type="domain" description="Histidine kinase" evidence="9">
    <location>
        <begin position="288"/>
        <end position="519"/>
    </location>
</feature>
<dbReference type="PRINTS" id="PR00344">
    <property type="entry name" value="BCTRLSENSOR"/>
</dbReference>
<evidence type="ECO:0000256" key="1">
    <source>
        <dbReference type="ARBA" id="ARBA00000085"/>
    </source>
</evidence>
<comment type="subcellular location">
    <subcellularLocation>
        <location evidence="2">Membrane</location>
    </subcellularLocation>
</comment>
<dbReference type="Gene3D" id="3.30.565.10">
    <property type="entry name" value="Histidine kinase-like ATPase, C-terminal domain"/>
    <property type="match status" value="1"/>
</dbReference>
<keyword evidence="11" id="KW-0547">Nucleotide-binding</keyword>
<evidence type="ECO:0000256" key="7">
    <source>
        <dbReference type="SAM" id="Coils"/>
    </source>
</evidence>
<dbReference type="SMART" id="SM00387">
    <property type="entry name" value="HATPase_c"/>
    <property type="match status" value="1"/>
</dbReference>
<dbReference type="PANTHER" id="PTHR43065">
    <property type="entry name" value="SENSOR HISTIDINE KINASE"/>
    <property type="match status" value="1"/>
</dbReference>
<accession>A0ABV7HFF4</accession>
<dbReference type="InterPro" id="IPR036097">
    <property type="entry name" value="HisK_dim/P_sf"/>
</dbReference>
<dbReference type="Proteomes" id="UP001595476">
    <property type="component" value="Unassembled WGS sequence"/>
</dbReference>
<dbReference type="CDD" id="cd00075">
    <property type="entry name" value="HATPase"/>
    <property type="match status" value="1"/>
</dbReference>
<feature type="transmembrane region" description="Helical" evidence="8">
    <location>
        <begin position="184"/>
        <end position="206"/>
    </location>
</feature>
<dbReference type="InterPro" id="IPR036890">
    <property type="entry name" value="HATPase_C_sf"/>
</dbReference>
<evidence type="ECO:0000256" key="2">
    <source>
        <dbReference type="ARBA" id="ARBA00004370"/>
    </source>
</evidence>
<dbReference type="GO" id="GO:0005524">
    <property type="term" value="F:ATP binding"/>
    <property type="evidence" value="ECO:0007669"/>
    <property type="project" value="UniProtKB-KW"/>
</dbReference>
<gene>
    <name evidence="11" type="ORF">ACFOEK_04440</name>
</gene>
<dbReference type="InterPro" id="IPR003594">
    <property type="entry name" value="HATPase_dom"/>
</dbReference>
<dbReference type="SUPFAM" id="SSF47384">
    <property type="entry name" value="Homodimeric domain of signal transducing histidine kinase"/>
    <property type="match status" value="1"/>
</dbReference>
<evidence type="ECO:0000256" key="4">
    <source>
        <dbReference type="ARBA" id="ARBA00022553"/>
    </source>
</evidence>
<evidence type="ECO:0000256" key="5">
    <source>
        <dbReference type="ARBA" id="ARBA00022679"/>
    </source>
</evidence>
<dbReference type="EMBL" id="JBHRSZ010000002">
    <property type="protein sequence ID" value="MFC3150266.1"/>
    <property type="molecule type" value="Genomic_DNA"/>
</dbReference>
<keyword evidence="8" id="KW-0472">Membrane</keyword>
<feature type="transmembrane region" description="Helical" evidence="8">
    <location>
        <begin position="7"/>
        <end position="30"/>
    </location>
</feature>
<evidence type="ECO:0000313" key="11">
    <source>
        <dbReference type="EMBL" id="MFC3150266.1"/>
    </source>
</evidence>
<dbReference type="SUPFAM" id="SSF55874">
    <property type="entry name" value="ATPase domain of HSP90 chaperone/DNA topoisomerase II/histidine kinase"/>
    <property type="match status" value="1"/>
</dbReference>
<dbReference type="CDD" id="cd06225">
    <property type="entry name" value="HAMP"/>
    <property type="match status" value="1"/>
</dbReference>
<dbReference type="InterPro" id="IPR003660">
    <property type="entry name" value="HAMP_dom"/>
</dbReference>
<dbReference type="EC" id="2.7.13.3" evidence="3"/>
<proteinExistence type="predicted"/>
<dbReference type="Pfam" id="PF02518">
    <property type="entry name" value="HATPase_c"/>
    <property type="match status" value="1"/>
</dbReference>
<organism evidence="11 12">
    <name type="scientific">Litoribrevibacter euphylliae</name>
    <dbReference type="NCBI Taxonomy" id="1834034"/>
    <lineage>
        <taxon>Bacteria</taxon>
        <taxon>Pseudomonadati</taxon>
        <taxon>Pseudomonadota</taxon>
        <taxon>Gammaproteobacteria</taxon>
        <taxon>Oceanospirillales</taxon>
        <taxon>Oceanospirillaceae</taxon>
        <taxon>Litoribrevibacter</taxon>
    </lineage>
</organism>
<dbReference type="Gene3D" id="1.10.287.130">
    <property type="match status" value="1"/>
</dbReference>
<dbReference type="SMART" id="SM00304">
    <property type="entry name" value="HAMP"/>
    <property type="match status" value="1"/>
</dbReference>
<dbReference type="Gene3D" id="6.10.340.10">
    <property type="match status" value="1"/>
</dbReference>
<dbReference type="PANTHER" id="PTHR43065:SF47">
    <property type="match status" value="1"/>
</dbReference>
<keyword evidence="5" id="KW-0808">Transferase</keyword>
<dbReference type="InterPro" id="IPR004358">
    <property type="entry name" value="Sig_transdc_His_kin-like_C"/>
</dbReference>
<comment type="caution">
    <text evidence="11">The sequence shown here is derived from an EMBL/GenBank/DDBJ whole genome shotgun (WGS) entry which is preliminary data.</text>
</comment>
<keyword evidence="8" id="KW-0812">Transmembrane</keyword>
<evidence type="ECO:0000259" key="10">
    <source>
        <dbReference type="PROSITE" id="PS50885"/>
    </source>
</evidence>
<reference evidence="12" key="1">
    <citation type="journal article" date="2019" name="Int. J. Syst. Evol. Microbiol.">
        <title>The Global Catalogue of Microorganisms (GCM) 10K type strain sequencing project: providing services to taxonomists for standard genome sequencing and annotation.</title>
        <authorList>
            <consortium name="The Broad Institute Genomics Platform"/>
            <consortium name="The Broad Institute Genome Sequencing Center for Infectious Disease"/>
            <person name="Wu L."/>
            <person name="Ma J."/>
        </authorList>
    </citation>
    <scope>NUCLEOTIDE SEQUENCE [LARGE SCALE GENOMIC DNA]</scope>
    <source>
        <strain evidence="12">KCTC 52438</strain>
    </source>
</reference>
<keyword evidence="4" id="KW-0597">Phosphoprotein</keyword>
<evidence type="ECO:0000259" key="9">
    <source>
        <dbReference type="PROSITE" id="PS50109"/>
    </source>
</evidence>
<feature type="coiled-coil region" evidence="7">
    <location>
        <begin position="249"/>
        <end position="279"/>
    </location>
</feature>
<feature type="domain" description="HAMP" evidence="10">
    <location>
        <begin position="208"/>
        <end position="264"/>
    </location>
</feature>
<evidence type="ECO:0000256" key="3">
    <source>
        <dbReference type="ARBA" id="ARBA00012438"/>
    </source>
</evidence>
<evidence type="ECO:0000313" key="12">
    <source>
        <dbReference type="Proteomes" id="UP001595476"/>
    </source>
</evidence>
<keyword evidence="11" id="KW-0067">ATP-binding</keyword>
<dbReference type="PROSITE" id="PS50109">
    <property type="entry name" value="HIS_KIN"/>
    <property type="match status" value="1"/>
</dbReference>
<keyword evidence="12" id="KW-1185">Reference proteome</keyword>
<keyword evidence="7" id="KW-0175">Coiled coil</keyword>
<keyword evidence="6" id="KW-0418">Kinase</keyword>
<dbReference type="RefSeq" id="WP_386716752.1">
    <property type="nucleotide sequence ID" value="NZ_JBHRSZ010000002.1"/>
</dbReference>
<dbReference type="PROSITE" id="PS50885">
    <property type="entry name" value="HAMP"/>
    <property type="match status" value="1"/>
</dbReference>
<dbReference type="InterPro" id="IPR005467">
    <property type="entry name" value="His_kinase_dom"/>
</dbReference>